<sequence length="40" mass="4552">MIGIVLFLLFIVLFSVAQKGTKNLPDEQEDEDFVVPLEML</sequence>
<organism evidence="1 2">
    <name type="scientific">Treponema ruminis</name>
    <dbReference type="NCBI Taxonomy" id="744515"/>
    <lineage>
        <taxon>Bacteria</taxon>
        <taxon>Pseudomonadati</taxon>
        <taxon>Spirochaetota</taxon>
        <taxon>Spirochaetia</taxon>
        <taxon>Spirochaetales</taxon>
        <taxon>Treponemataceae</taxon>
        <taxon>Treponema</taxon>
    </lineage>
</organism>
<evidence type="ECO:0000313" key="2">
    <source>
        <dbReference type="Proteomes" id="UP000518887"/>
    </source>
</evidence>
<proteinExistence type="predicted"/>
<comment type="caution">
    <text evidence="1">The sequence shown here is derived from an EMBL/GenBank/DDBJ whole genome shotgun (WGS) entry which is preliminary data.</text>
</comment>
<evidence type="ECO:0000313" key="1">
    <source>
        <dbReference type="EMBL" id="MBB5227428.1"/>
    </source>
</evidence>
<name>A0A7W8GBP2_9SPIR</name>
<gene>
    <name evidence="1" type="ORF">HNP76_002828</name>
</gene>
<dbReference type="Proteomes" id="UP000518887">
    <property type="component" value="Unassembled WGS sequence"/>
</dbReference>
<dbReference type="AlphaFoldDB" id="A0A7W8GBP2"/>
<accession>A0A7W8GBP2</accession>
<reference evidence="1 2" key="1">
    <citation type="submission" date="2020-08" db="EMBL/GenBank/DDBJ databases">
        <title>Genomic Encyclopedia of Type Strains, Phase IV (KMG-IV): sequencing the most valuable type-strain genomes for metagenomic binning, comparative biology and taxonomic classification.</title>
        <authorList>
            <person name="Goeker M."/>
        </authorList>
    </citation>
    <scope>NUCLEOTIDE SEQUENCE [LARGE SCALE GENOMIC DNA]</scope>
    <source>
        <strain evidence="1 2">DSM 103462</strain>
    </source>
</reference>
<keyword evidence="2" id="KW-1185">Reference proteome</keyword>
<protein>
    <submittedName>
        <fullName evidence="1">Uncharacterized protein</fullName>
    </submittedName>
</protein>
<dbReference type="RefSeq" id="WP_260309260.1">
    <property type="nucleotide sequence ID" value="NZ_CP031518.1"/>
</dbReference>
<dbReference type="EMBL" id="JACHFQ010000011">
    <property type="protein sequence ID" value="MBB5227428.1"/>
    <property type="molecule type" value="Genomic_DNA"/>
</dbReference>